<reference evidence="1" key="1">
    <citation type="submission" date="2023-04" db="EMBL/GenBank/DDBJ databases">
        <title>Phytophthora fragariaefolia NBRC 109709.</title>
        <authorList>
            <person name="Ichikawa N."/>
            <person name="Sato H."/>
            <person name="Tonouchi N."/>
        </authorList>
    </citation>
    <scope>NUCLEOTIDE SEQUENCE</scope>
    <source>
        <strain evidence="1">NBRC 109709</strain>
    </source>
</reference>
<dbReference type="AlphaFoldDB" id="A0A9W6U8W1"/>
<dbReference type="Proteomes" id="UP001165121">
    <property type="component" value="Unassembled WGS sequence"/>
</dbReference>
<sequence length="236" mass="25753">MNSHSVVAGTSSGLASLSRAGIGSRLRSSTVDYDAPVIVEERTLSDSAVGTASSEAIDTNARSVASESVGHPYPLPQAPPMHPVELGLGGELRDFPLLTAQIDHWNDHQWDAKGRIISWKQFFMEHYARDNATNAGFFSRIRFQRGVPLDYSRLMKNEISGSLGNVAYLEDFVRTLPEGMYLTSVGDYSVGHCFVIIASCPNVASRVLDDYEGMARLHHTTSTCSPITYGLIKRSG</sequence>
<dbReference type="EMBL" id="BSXT01000494">
    <property type="protein sequence ID" value="GMF28689.1"/>
    <property type="molecule type" value="Genomic_DNA"/>
</dbReference>
<evidence type="ECO:0000313" key="2">
    <source>
        <dbReference type="Proteomes" id="UP001165121"/>
    </source>
</evidence>
<keyword evidence="2" id="KW-1185">Reference proteome</keyword>
<protein>
    <submittedName>
        <fullName evidence="1">Unnamed protein product</fullName>
    </submittedName>
</protein>
<comment type="caution">
    <text evidence="1">The sequence shown here is derived from an EMBL/GenBank/DDBJ whole genome shotgun (WGS) entry which is preliminary data.</text>
</comment>
<name>A0A9W6U8W1_9STRA</name>
<accession>A0A9W6U8W1</accession>
<organism evidence="1 2">
    <name type="scientific">Phytophthora fragariaefolia</name>
    <dbReference type="NCBI Taxonomy" id="1490495"/>
    <lineage>
        <taxon>Eukaryota</taxon>
        <taxon>Sar</taxon>
        <taxon>Stramenopiles</taxon>
        <taxon>Oomycota</taxon>
        <taxon>Peronosporomycetes</taxon>
        <taxon>Peronosporales</taxon>
        <taxon>Peronosporaceae</taxon>
        <taxon>Phytophthora</taxon>
    </lineage>
</organism>
<gene>
    <name evidence="1" type="ORF">Pfra01_000598500</name>
</gene>
<evidence type="ECO:0000313" key="1">
    <source>
        <dbReference type="EMBL" id="GMF28689.1"/>
    </source>
</evidence>
<proteinExistence type="predicted"/>
<dbReference type="OrthoDB" id="126986at2759"/>